<dbReference type="SUPFAM" id="SSF53955">
    <property type="entry name" value="Lysozyme-like"/>
    <property type="match status" value="1"/>
</dbReference>
<feature type="signal peptide" evidence="5">
    <location>
        <begin position="1"/>
        <end position="21"/>
    </location>
</feature>
<dbReference type="PANTHER" id="PTHR21666">
    <property type="entry name" value="PEPTIDASE-RELATED"/>
    <property type="match status" value="1"/>
</dbReference>
<gene>
    <name evidence="7" type="ORF">ACFPP6_30450</name>
</gene>
<feature type="domain" description="NlpC/P60" evidence="6">
    <location>
        <begin position="219"/>
        <end position="346"/>
    </location>
</feature>
<dbReference type="Gene3D" id="1.10.530.10">
    <property type="match status" value="1"/>
</dbReference>
<dbReference type="Pfam" id="PF00877">
    <property type="entry name" value="NLPC_P60"/>
    <property type="match status" value="1"/>
</dbReference>
<proteinExistence type="inferred from homology"/>
<reference evidence="8" key="1">
    <citation type="journal article" date="2019" name="Int. J. Syst. Evol. Microbiol.">
        <title>The Global Catalogue of Microorganisms (GCM) 10K type strain sequencing project: providing services to taxonomists for standard genome sequencing and annotation.</title>
        <authorList>
            <consortium name="The Broad Institute Genomics Platform"/>
            <consortium name="The Broad Institute Genome Sequencing Center for Infectious Disease"/>
            <person name="Wu L."/>
            <person name="Ma J."/>
        </authorList>
    </citation>
    <scope>NUCLEOTIDE SEQUENCE [LARGE SCALE GENOMIC DNA]</scope>
    <source>
        <strain evidence="8">CGMCC 4.1641</strain>
    </source>
</reference>
<evidence type="ECO:0000256" key="2">
    <source>
        <dbReference type="ARBA" id="ARBA00022670"/>
    </source>
</evidence>
<keyword evidence="2" id="KW-0645">Protease</keyword>
<evidence type="ECO:0000313" key="7">
    <source>
        <dbReference type="EMBL" id="MFC5148994.1"/>
    </source>
</evidence>
<keyword evidence="3" id="KW-0378">Hydrolase</keyword>
<dbReference type="SUPFAM" id="SSF51261">
    <property type="entry name" value="Duplicated hybrid motif"/>
    <property type="match status" value="1"/>
</dbReference>
<dbReference type="InterPro" id="IPR011055">
    <property type="entry name" value="Dup_hybrid_motif"/>
</dbReference>
<keyword evidence="5" id="KW-0732">Signal</keyword>
<evidence type="ECO:0000259" key="6">
    <source>
        <dbReference type="PROSITE" id="PS51935"/>
    </source>
</evidence>
<keyword evidence="4" id="KW-0788">Thiol protease</keyword>
<dbReference type="InterPro" id="IPR023346">
    <property type="entry name" value="Lysozyme-like_dom_sf"/>
</dbReference>
<evidence type="ECO:0000313" key="8">
    <source>
        <dbReference type="Proteomes" id="UP001596222"/>
    </source>
</evidence>
<dbReference type="InterPro" id="IPR038765">
    <property type="entry name" value="Papain-like_cys_pep_sf"/>
</dbReference>
<keyword evidence="8" id="KW-1185">Reference proteome</keyword>
<dbReference type="SUPFAM" id="SSF54001">
    <property type="entry name" value="Cysteine proteinases"/>
    <property type="match status" value="1"/>
</dbReference>
<dbReference type="Pfam" id="PF01551">
    <property type="entry name" value="Peptidase_M23"/>
    <property type="match status" value="1"/>
</dbReference>
<dbReference type="CDD" id="cd13399">
    <property type="entry name" value="Slt35-like"/>
    <property type="match status" value="1"/>
</dbReference>
<dbReference type="CDD" id="cd12797">
    <property type="entry name" value="M23_peptidase"/>
    <property type="match status" value="1"/>
</dbReference>
<dbReference type="Gene3D" id="3.90.1720.10">
    <property type="entry name" value="endopeptidase domain like (from Nostoc punctiforme)"/>
    <property type="match status" value="1"/>
</dbReference>
<evidence type="ECO:0000256" key="3">
    <source>
        <dbReference type="ARBA" id="ARBA00022801"/>
    </source>
</evidence>
<protein>
    <submittedName>
        <fullName evidence="7">Peptidoglycan DD-metalloendopeptidase family protein</fullName>
    </submittedName>
</protein>
<dbReference type="PROSITE" id="PS51935">
    <property type="entry name" value="NLPC_P60"/>
    <property type="match status" value="1"/>
</dbReference>
<evidence type="ECO:0000256" key="5">
    <source>
        <dbReference type="SAM" id="SignalP"/>
    </source>
</evidence>
<evidence type="ECO:0000256" key="1">
    <source>
        <dbReference type="ARBA" id="ARBA00007074"/>
    </source>
</evidence>
<dbReference type="RefSeq" id="WP_382049272.1">
    <property type="nucleotide sequence ID" value="NZ_JBHSKJ010000022.1"/>
</dbReference>
<dbReference type="InterPro" id="IPR016047">
    <property type="entry name" value="M23ase_b-sheet_dom"/>
</dbReference>
<dbReference type="InterPro" id="IPR050570">
    <property type="entry name" value="Cell_wall_metabolism_enzyme"/>
</dbReference>
<accession>A0ABW0ABE2</accession>
<dbReference type="Pfam" id="PF01464">
    <property type="entry name" value="SLT"/>
    <property type="match status" value="1"/>
</dbReference>
<dbReference type="Proteomes" id="UP001596222">
    <property type="component" value="Unassembled WGS sequence"/>
</dbReference>
<sequence>MKKLFLSVGCAGIALFGVLVAAVLAVTSAIGNDNTSDSMTNAGFGGGLANTKDIPDWVRPLITGAVQKYGCPEVTPSLIAAQIYSESSFDPKAQSFHVETDPKTGEKHKIPIADGIAQFIPETWATEGVDGDGDGVKDVWNPKDAIPAAVSYDCHLAKDVKNVPGDKTDNMLAAYNAGPYAVIKAGGVPAIEETQGYVKEIRALARKWAAPMTGRPGASGRLGDVVQAARSALDTLYVWGGDCQPPFEGANGCDCSSLVKMAWSKAGVNLARSTYDQVREGSEVRSVGDLRPGDLIFTGGSASAPEHVSMYIGGGEVIDAPHTDARVRIKPLSYWESQILTIRRPAYTEPASGGSGSWGTPVSDDSIGTGYHVPGSMWSSGYHTGIDFPVSTGTTIHAVGPGTVVTAGWNSAYGNQVVIRHDDGKYSQYAHMSSLSVSDGQQVGGGQQIGISGATGNVSGPHLHFEIRTGPEYGSDIDPVGYLRGHGVNL</sequence>
<feature type="chain" id="PRO_5045535163" evidence="5">
    <location>
        <begin position="22"/>
        <end position="490"/>
    </location>
</feature>
<dbReference type="EMBL" id="JBHSKJ010000022">
    <property type="protein sequence ID" value="MFC5148994.1"/>
    <property type="molecule type" value="Genomic_DNA"/>
</dbReference>
<name>A0ABW0ABE2_9ACTN</name>
<comment type="caution">
    <text evidence="7">The sequence shown here is derived from an EMBL/GenBank/DDBJ whole genome shotgun (WGS) entry which is preliminary data.</text>
</comment>
<dbReference type="InterPro" id="IPR008258">
    <property type="entry name" value="Transglycosylase_SLT_dom_1"/>
</dbReference>
<dbReference type="PANTHER" id="PTHR21666:SF270">
    <property type="entry name" value="MUREIN HYDROLASE ACTIVATOR ENVC"/>
    <property type="match status" value="1"/>
</dbReference>
<dbReference type="InterPro" id="IPR000064">
    <property type="entry name" value="NLP_P60_dom"/>
</dbReference>
<organism evidence="7 8">
    <name type="scientific">Streptomyces aureoversilis</name>
    <dbReference type="NCBI Taxonomy" id="67277"/>
    <lineage>
        <taxon>Bacteria</taxon>
        <taxon>Bacillati</taxon>
        <taxon>Actinomycetota</taxon>
        <taxon>Actinomycetes</taxon>
        <taxon>Kitasatosporales</taxon>
        <taxon>Streptomycetaceae</taxon>
        <taxon>Streptomyces</taxon>
    </lineage>
</organism>
<evidence type="ECO:0000256" key="4">
    <source>
        <dbReference type="ARBA" id="ARBA00022807"/>
    </source>
</evidence>
<dbReference type="Gene3D" id="2.70.70.10">
    <property type="entry name" value="Glucose Permease (Domain IIA)"/>
    <property type="match status" value="1"/>
</dbReference>
<comment type="similarity">
    <text evidence="1">Belongs to the peptidase C40 family.</text>
</comment>